<reference evidence="1 2" key="1">
    <citation type="submission" date="2021-09" db="EMBL/GenBank/DDBJ databases">
        <title>Genomic insights and catalytic innovation underlie evolution of tropane alkaloids biosynthesis.</title>
        <authorList>
            <person name="Wang Y.-J."/>
            <person name="Tian T."/>
            <person name="Huang J.-P."/>
            <person name="Huang S.-X."/>
        </authorList>
    </citation>
    <scope>NUCLEOTIDE SEQUENCE [LARGE SCALE GENOMIC DNA]</scope>
    <source>
        <strain evidence="1">KIB-2018</strain>
        <tissue evidence="1">Leaf</tissue>
    </source>
</reference>
<dbReference type="Proteomes" id="UP001159364">
    <property type="component" value="Linkage Group LG05"/>
</dbReference>
<gene>
    <name evidence="1" type="ORF">K2173_020407</name>
</gene>
<accession>A0AAV8TGG5</accession>
<comment type="caution">
    <text evidence="1">The sequence shown here is derived from an EMBL/GenBank/DDBJ whole genome shotgun (WGS) entry which is preliminary data.</text>
</comment>
<dbReference type="PANTHER" id="PTHR36072:SF2">
    <property type="entry name" value="OS01G0531000 PROTEIN"/>
    <property type="match status" value="1"/>
</dbReference>
<protein>
    <submittedName>
        <fullName evidence="1">Uncharacterized protein</fullName>
    </submittedName>
</protein>
<name>A0AAV8TGG5_9ROSI</name>
<dbReference type="EMBL" id="JAIWQS010000005">
    <property type="protein sequence ID" value="KAJ8765891.1"/>
    <property type="molecule type" value="Genomic_DNA"/>
</dbReference>
<dbReference type="AlphaFoldDB" id="A0AAV8TGG5"/>
<organism evidence="1 2">
    <name type="scientific">Erythroxylum novogranatense</name>
    <dbReference type="NCBI Taxonomy" id="1862640"/>
    <lineage>
        <taxon>Eukaryota</taxon>
        <taxon>Viridiplantae</taxon>
        <taxon>Streptophyta</taxon>
        <taxon>Embryophyta</taxon>
        <taxon>Tracheophyta</taxon>
        <taxon>Spermatophyta</taxon>
        <taxon>Magnoliopsida</taxon>
        <taxon>eudicotyledons</taxon>
        <taxon>Gunneridae</taxon>
        <taxon>Pentapetalae</taxon>
        <taxon>rosids</taxon>
        <taxon>fabids</taxon>
        <taxon>Malpighiales</taxon>
        <taxon>Erythroxylaceae</taxon>
        <taxon>Erythroxylum</taxon>
    </lineage>
</organism>
<evidence type="ECO:0000313" key="1">
    <source>
        <dbReference type="EMBL" id="KAJ8765891.1"/>
    </source>
</evidence>
<keyword evidence="2" id="KW-1185">Reference proteome</keyword>
<proteinExistence type="predicted"/>
<evidence type="ECO:0000313" key="2">
    <source>
        <dbReference type="Proteomes" id="UP001159364"/>
    </source>
</evidence>
<sequence>MRLKDISKSNRPITLAKNSVVYECHFCSHHNRKRGTSKCYMKDVCPSKTKGKPTKPILQKCTEDTGVQDKIAMKEDTPLPAIPGDCSITNSLVTPLIKSGTTLLDAKKRNRKRSVSKKLDESDINFVMTASEGAASGSRKRKQKLGMSLKKMAVSNECKRKQKLVDLTIPFIL</sequence>
<dbReference type="PANTHER" id="PTHR36072">
    <property type="entry name" value="OS01G0541600 PROTEIN"/>
    <property type="match status" value="1"/>
</dbReference>